<evidence type="ECO:0000313" key="6">
    <source>
        <dbReference type="Proteomes" id="UP000515847"/>
    </source>
</evidence>
<dbReference type="EMBL" id="CP045798">
    <property type="protein sequence ID" value="QNB47805.1"/>
    <property type="molecule type" value="Genomic_DNA"/>
</dbReference>
<dbReference type="InterPro" id="IPR052379">
    <property type="entry name" value="Type_VII_TA_RNase"/>
</dbReference>
<keyword evidence="1" id="KW-1277">Toxin-antitoxin system</keyword>
<keyword evidence="6" id="KW-1185">Reference proteome</keyword>
<evidence type="ECO:0000256" key="4">
    <source>
        <dbReference type="ARBA" id="ARBA00024207"/>
    </source>
</evidence>
<dbReference type="Proteomes" id="UP000515847">
    <property type="component" value="Chromosome"/>
</dbReference>
<dbReference type="OrthoDB" id="9796612at2"/>
<keyword evidence="3" id="KW-0378">Hydrolase</keyword>
<dbReference type="NCBIfam" id="NF047751">
    <property type="entry name" value="HepT_toxin"/>
    <property type="match status" value="1"/>
</dbReference>
<dbReference type="Gene3D" id="1.20.120.580">
    <property type="entry name" value="bsu32300-like"/>
    <property type="match status" value="1"/>
</dbReference>
<accession>A0A7G6E6V1</accession>
<dbReference type="SUPFAM" id="SSF81593">
    <property type="entry name" value="Nucleotidyltransferase substrate binding subunit/domain"/>
    <property type="match status" value="1"/>
</dbReference>
<protein>
    <submittedName>
        <fullName evidence="5">DUF86 domain-containing protein</fullName>
    </submittedName>
</protein>
<dbReference type="AlphaFoldDB" id="A0A7G6E6V1"/>
<dbReference type="Pfam" id="PF01934">
    <property type="entry name" value="HepT-like"/>
    <property type="match status" value="1"/>
</dbReference>
<organism evidence="5 6">
    <name type="scientific">Thermanaerosceptrum fracticalcis</name>
    <dbReference type="NCBI Taxonomy" id="1712410"/>
    <lineage>
        <taxon>Bacteria</taxon>
        <taxon>Bacillati</taxon>
        <taxon>Bacillota</taxon>
        <taxon>Clostridia</taxon>
        <taxon>Eubacteriales</taxon>
        <taxon>Peptococcaceae</taxon>
        <taxon>Thermanaerosceptrum</taxon>
    </lineage>
</organism>
<sequence length="143" mass="16960">MDEKLAFQMRHISKYLGRLKEVAKTPREEYLRDSILQSASERYLQLCIESCINVGNRLISMLQVDQQFEAPKTFADVFRELEKQKITQGLEPAMTEMTKFRNRLVHVYWDISPEVVYDIIHNYLKDVDLFLKQVALYINKNNL</sequence>
<dbReference type="KEGG" id="tfr:BR63_16950"/>
<keyword evidence="2" id="KW-0540">Nuclease</keyword>
<dbReference type="GO" id="GO:0004540">
    <property type="term" value="F:RNA nuclease activity"/>
    <property type="evidence" value="ECO:0007669"/>
    <property type="project" value="InterPro"/>
</dbReference>
<evidence type="ECO:0000313" key="5">
    <source>
        <dbReference type="EMBL" id="QNB47805.1"/>
    </source>
</evidence>
<evidence type="ECO:0000256" key="1">
    <source>
        <dbReference type="ARBA" id="ARBA00022649"/>
    </source>
</evidence>
<dbReference type="RefSeq" id="WP_034425285.1">
    <property type="nucleotide sequence ID" value="NZ_CP045798.1"/>
</dbReference>
<evidence type="ECO:0000256" key="2">
    <source>
        <dbReference type="ARBA" id="ARBA00022722"/>
    </source>
</evidence>
<dbReference type="GO" id="GO:0016787">
    <property type="term" value="F:hydrolase activity"/>
    <property type="evidence" value="ECO:0007669"/>
    <property type="project" value="UniProtKB-KW"/>
</dbReference>
<proteinExistence type="inferred from homology"/>
<gene>
    <name evidence="5" type="ORF">BR63_16950</name>
</gene>
<name>A0A7G6E6V1_THEFR</name>
<comment type="similarity">
    <text evidence="4">Belongs to the HepT RNase toxin family.</text>
</comment>
<reference evidence="5 6" key="1">
    <citation type="journal article" date="2019" name="Front. Microbiol.">
        <title>Thermoanaerosceptrum fracticalcis gen. nov. sp. nov., a Novel Fumarate-Fermenting Microorganism From a Deep Fractured Carbonate Aquifer of the US Great Basin.</title>
        <authorList>
            <person name="Hamilton-Brehm S.D."/>
            <person name="Stewart L.E."/>
            <person name="Zavarin M."/>
            <person name="Caldwell M."/>
            <person name="Lawson P.A."/>
            <person name="Onstott T.C."/>
            <person name="Grzymski J."/>
            <person name="Neveux I."/>
            <person name="Lollar B.S."/>
            <person name="Russell C.E."/>
            <person name="Moser D.P."/>
        </authorList>
    </citation>
    <scope>NUCLEOTIDE SEQUENCE [LARGE SCALE GENOMIC DNA]</scope>
    <source>
        <strain evidence="5 6">DRI-13</strain>
    </source>
</reference>
<dbReference type="InterPro" id="IPR008201">
    <property type="entry name" value="HepT-like"/>
</dbReference>
<dbReference type="GO" id="GO:0110001">
    <property type="term" value="C:toxin-antitoxin complex"/>
    <property type="evidence" value="ECO:0007669"/>
    <property type="project" value="InterPro"/>
</dbReference>
<dbReference type="PANTHER" id="PTHR33397">
    <property type="entry name" value="UPF0331 PROTEIN YUTE"/>
    <property type="match status" value="1"/>
</dbReference>
<evidence type="ECO:0000256" key="3">
    <source>
        <dbReference type="ARBA" id="ARBA00022801"/>
    </source>
</evidence>
<dbReference type="InterPro" id="IPR037038">
    <property type="entry name" value="HepT-like_sf"/>
</dbReference>
<dbReference type="PANTHER" id="PTHR33397:SF5">
    <property type="entry name" value="RNASE YUTE-RELATED"/>
    <property type="match status" value="1"/>
</dbReference>